<sequence length="347" mass="39324">MEYKPKSVLFTGGCGFIGSHVLKALVKKYPEVRFVNLDVLDRCASVNNISEVSSAPNYAFCRGDVCNFDLVSHLMEFHKIDTVMHFAAQSHVDASFGNPLAHTQTNVLGTHTLLECARRFEIKRFIHVSTDEVYGDVLGDGVEENAMLEPTNPYSCSKAAAEFITKAYMKSYKLPVIITRGNNVYGPAQYPEKVIPKFILRLLRGKKCCIHGKGEARRSYIHVDDVVRAFDVILHRGEPFHAYNIGSPFEISMIELAHQLIRELGLRPAGSEGELVEHVHDRNINDLRYAINDTKLQNLGWRPEVEWSQGLTKTIEWYKGLKDSYWPDYEEALAPHPVRDPSRESVM</sequence>
<dbReference type="PANTHER" id="PTHR43000">
    <property type="entry name" value="DTDP-D-GLUCOSE 4,6-DEHYDRATASE-RELATED"/>
    <property type="match status" value="1"/>
</dbReference>
<evidence type="ECO:0000313" key="7">
    <source>
        <dbReference type="Proteomes" id="UP000011087"/>
    </source>
</evidence>
<evidence type="ECO:0000256" key="2">
    <source>
        <dbReference type="ARBA" id="ARBA00023027"/>
    </source>
</evidence>
<keyword evidence="7" id="KW-1185">Reference proteome</keyword>
<dbReference type="GO" id="GO:0008460">
    <property type="term" value="F:dTDP-glucose 4,6-dehydratase activity"/>
    <property type="evidence" value="ECO:0007669"/>
    <property type="project" value="InterPro"/>
</dbReference>
<evidence type="ECO:0000256" key="3">
    <source>
        <dbReference type="ARBA" id="ARBA00023239"/>
    </source>
</evidence>
<dbReference type="SUPFAM" id="SSF51735">
    <property type="entry name" value="NAD(P)-binding Rossmann-fold domains"/>
    <property type="match status" value="1"/>
</dbReference>
<protein>
    <recommendedName>
        <fullName evidence="4">NAD(P)-binding domain-containing protein</fullName>
    </recommendedName>
</protein>
<dbReference type="Pfam" id="PF16363">
    <property type="entry name" value="GDP_Man_Dehyd"/>
    <property type="match status" value="1"/>
</dbReference>
<dbReference type="Proteomes" id="UP000011087">
    <property type="component" value="Unassembled WGS sequence"/>
</dbReference>
<reference evidence="7" key="2">
    <citation type="submission" date="2012-11" db="EMBL/GenBank/DDBJ databases">
        <authorList>
            <person name="Kuo A."/>
            <person name="Curtis B.A."/>
            <person name="Tanifuji G."/>
            <person name="Burki F."/>
            <person name="Gruber A."/>
            <person name="Irimia M."/>
            <person name="Maruyama S."/>
            <person name="Arias M.C."/>
            <person name="Ball S.G."/>
            <person name="Gile G.H."/>
            <person name="Hirakawa Y."/>
            <person name="Hopkins J.F."/>
            <person name="Rensing S.A."/>
            <person name="Schmutz J."/>
            <person name="Symeonidi A."/>
            <person name="Elias M."/>
            <person name="Eveleigh R.J."/>
            <person name="Herman E.K."/>
            <person name="Klute M.J."/>
            <person name="Nakayama T."/>
            <person name="Obornik M."/>
            <person name="Reyes-Prieto A."/>
            <person name="Armbrust E.V."/>
            <person name="Aves S.J."/>
            <person name="Beiko R.G."/>
            <person name="Coutinho P."/>
            <person name="Dacks J.B."/>
            <person name="Durnford D.G."/>
            <person name="Fast N.M."/>
            <person name="Green B.R."/>
            <person name="Grisdale C."/>
            <person name="Hempe F."/>
            <person name="Henrissat B."/>
            <person name="Hoppner M.P."/>
            <person name="Ishida K.-I."/>
            <person name="Kim E."/>
            <person name="Koreny L."/>
            <person name="Kroth P.G."/>
            <person name="Liu Y."/>
            <person name="Malik S.-B."/>
            <person name="Maier U.G."/>
            <person name="McRose D."/>
            <person name="Mock T."/>
            <person name="Neilson J.A."/>
            <person name="Onodera N.T."/>
            <person name="Poole A.M."/>
            <person name="Pritham E.J."/>
            <person name="Richards T.A."/>
            <person name="Rocap G."/>
            <person name="Roy S.W."/>
            <person name="Sarai C."/>
            <person name="Schaack S."/>
            <person name="Shirato S."/>
            <person name="Slamovits C.H."/>
            <person name="Spencer D.F."/>
            <person name="Suzuki S."/>
            <person name="Worden A.Z."/>
            <person name="Zauner S."/>
            <person name="Barry K."/>
            <person name="Bell C."/>
            <person name="Bharti A.K."/>
            <person name="Crow J.A."/>
            <person name="Grimwood J."/>
            <person name="Kramer R."/>
            <person name="Lindquist E."/>
            <person name="Lucas S."/>
            <person name="Salamov A."/>
            <person name="McFadden G.I."/>
            <person name="Lane C.E."/>
            <person name="Keeling P.J."/>
            <person name="Gray M.W."/>
            <person name="Grigoriev I.V."/>
            <person name="Archibald J.M."/>
        </authorList>
    </citation>
    <scope>NUCLEOTIDE SEQUENCE</scope>
    <source>
        <strain evidence="7">CCMP2712</strain>
    </source>
</reference>
<keyword evidence="2" id="KW-0520">NAD</keyword>
<evidence type="ECO:0000256" key="1">
    <source>
        <dbReference type="ARBA" id="ARBA00001911"/>
    </source>
</evidence>
<organism evidence="5">
    <name type="scientific">Guillardia theta (strain CCMP2712)</name>
    <name type="common">Cryptophyte</name>
    <dbReference type="NCBI Taxonomy" id="905079"/>
    <lineage>
        <taxon>Eukaryota</taxon>
        <taxon>Cryptophyceae</taxon>
        <taxon>Pyrenomonadales</taxon>
        <taxon>Geminigeraceae</taxon>
        <taxon>Guillardia</taxon>
    </lineage>
</organism>
<dbReference type="AlphaFoldDB" id="L1I6S0"/>
<reference evidence="5 7" key="1">
    <citation type="journal article" date="2012" name="Nature">
        <title>Algal genomes reveal evolutionary mosaicism and the fate of nucleomorphs.</title>
        <authorList>
            <consortium name="DOE Joint Genome Institute"/>
            <person name="Curtis B.A."/>
            <person name="Tanifuji G."/>
            <person name="Burki F."/>
            <person name="Gruber A."/>
            <person name="Irimia M."/>
            <person name="Maruyama S."/>
            <person name="Arias M.C."/>
            <person name="Ball S.G."/>
            <person name="Gile G.H."/>
            <person name="Hirakawa Y."/>
            <person name="Hopkins J.F."/>
            <person name="Kuo A."/>
            <person name="Rensing S.A."/>
            <person name="Schmutz J."/>
            <person name="Symeonidi A."/>
            <person name="Elias M."/>
            <person name="Eveleigh R.J."/>
            <person name="Herman E.K."/>
            <person name="Klute M.J."/>
            <person name="Nakayama T."/>
            <person name="Obornik M."/>
            <person name="Reyes-Prieto A."/>
            <person name="Armbrust E.V."/>
            <person name="Aves S.J."/>
            <person name="Beiko R.G."/>
            <person name="Coutinho P."/>
            <person name="Dacks J.B."/>
            <person name="Durnford D.G."/>
            <person name="Fast N.M."/>
            <person name="Green B.R."/>
            <person name="Grisdale C.J."/>
            <person name="Hempel F."/>
            <person name="Henrissat B."/>
            <person name="Hoppner M.P."/>
            <person name="Ishida K."/>
            <person name="Kim E."/>
            <person name="Koreny L."/>
            <person name="Kroth P.G."/>
            <person name="Liu Y."/>
            <person name="Malik S.B."/>
            <person name="Maier U.G."/>
            <person name="McRose D."/>
            <person name="Mock T."/>
            <person name="Neilson J.A."/>
            <person name="Onodera N.T."/>
            <person name="Poole A.M."/>
            <person name="Pritham E.J."/>
            <person name="Richards T.A."/>
            <person name="Rocap G."/>
            <person name="Roy S.W."/>
            <person name="Sarai C."/>
            <person name="Schaack S."/>
            <person name="Shirato S."/>
            <person name="Slamovits C.H."/>
            <person name="Spencer D.F."/>
            <person name="Suzuki S."/>
            <person name="Worden A.Z."/>
            <person name="Zauner S."/>
            <person name="Barry K."/>
            <person name="Bell C."/>
            <person name="Bharti A.K."/>
            <person name="Crow J.A."/>
            <person name="Grimwood J."/>
            <person name="Kramer R."/>
            <person name="Lindquist E."/>
            <person name="Lucas S."/>
            <person name="Salamov A."/>
            <person name="McFadden G.I."/>
            <person name="Lane C.E."/>
            <person name="Keeling P.J."/>
            <person name="Gray M.W."/>
            <person name="Grigoriev I.V."/>
            <person name="Archibald J.M."/>
        </authorList>
    </citation>
    <scope>NUCLEOTIDE SEQUENCE</scope>
    <source>
        <strain evidence="5 7">CCMP2712</strain>
    </source>
</reference>
<dbReference type="CDD" id="cd05246">
    <property type="entry name" value="dTDP_GD_SDR_e"/>
    <property type="match status" value="1"/>
</dbReference>
<dbReference type="EnsemblProtists" id="EKX31936">
    <property type="protein sequence ID" value="EKX31936"/>
    <property type="gene ID" value="GUITHDRAFT_98705"/>
</dbReference>
<dbReference type="eggNOG" id="KOG0747">
    <property type="taxonomic scope" value="Eukaryota"/>
</dbReference>
<dbReference type="Gene3D" id="3.90.25.10">
    <property type="entry name" value="UDP-galactose 4-epimerase, domain 1"/>
    <property type="match status" value="1"/>
</dbReference>
<dbReference type="GeneID" id="17288660"/>
<dbReference type="InterPro" id="IPR016040">
    <property type="entry name" value="NAD(P)-bd_dom"/>
</dbReference>
<dbReference type="InterPro" id="IPR036291">
    <property type="entry name" value="NAD(P)-bd_dom_sf"/>
</dbReference>
<accession>L1I6S0</accession>
<evidence type="ECO:0000259" key="4">
    <source>
        <dbReference type="Pfam" id="PF16363"/>
    </source>
</evidence>
<dbReference type="FunFam" id="3.40.50.720:FF:000304">
    <property type="entry name" value="UDP-glucose 4,6-dehydratase"/>
    <property type="match status" value="1"/>
</dbReference>
<proteinExistence type="predicted"/>
<dbReference type="GO" id="GO:0009225">
    <property type="term" value="P:nucleotide-sugar metabolic process"/>
    <property type="evidence" value="ECO:0007669"/>
    <property type="project" value="InterPro"/>
</dbReference>
<dbReference type="STRING" id="905079.L1I6S0"/>
<reference evidence="6" key="3">
    <citation type="submission" date="2015-06" db="UniProtKB">
        <authorList>
            <consortium name="EnsemblProtists"/>
        </authorList>
    </citation>
    <scope>IDENTIFICATION</scope>
</reference>
<dbReference type="KEGG" id="gtt:GUITHDRAFT_98705"/>
<dbReference type="PaxDb" id="55529-EKX31936"/>
<feature type="domain" description="NAD(P)-binding" evidence="4">
    <location>
        <begin position="9"/>
        <end position="313"/>
    </location>
</feature>
<gene>
    <name evidence="5" type="ORF">GUITHDRAFT_98705</name>
</gene>
<evidence type="ECO:0000313" key="5">
    <source>
        <dbReference type="EMBL" id="EKX31936.1"/>
    </source>
</evidence>
<keyword evidence="3" id="KW-0456">Lyase</keyword>
<dbReference type="EMBL" id="JH993224">
    <property type="protein sequence ID" value="EKX31936.1"/>
    <property type="molecule type" value="Genomic_DNA"/>
</dbReference>
<evidence type="ECO:0000313" key="6">
    <source>
        <dbReference type="EnsemblProtists" id="EKX31936"/>
    </source>
</evidence>
<dbReference type="OMA" id="KLIPLMC"/>
<comment type="cofactor">
    <cofactor evidence="1">
        <name>NAD(+)</name>
        <dbReference type="ChEBI" id="CHEBI:57540"/>
    </cofactor>
</comment>
<dbReference type="OrthoDB" id="16464at2759"/>
<name>L1I6S0_GUITC</name>
<dbReference type="InterPro" id="IPR005888">
    <property type="entry name" value="dTDP_Gluc_deHydtase"/>
</dbReference>
<dbReference type="RefSeq" id="XP_005818916.1">
    <property type="nucleotide sequence ID" value="XM_005818859.1"/>
</dbReference>
<dbReference type="Gene3D" id="3.40.50.720">
    <property type="entry name" value="NAD(P)-binding Rossmann-like Domain"/>
    <property type="match status" value="1"/>
</dbReference>
<dbReference type="HOGENOM" id="CLU_007383_1_14_1"/>